<dbReference type="AlphaFoldDB" id="A0A6A6WPX8"/>
<name>A0A6A6WPX8_9PLEO</name>
<feature type="domain" description="Methyltransferase type 12" evidence="2">
    <location>
        <begin position="133"/>
        <end position="249"/>
    </location>
</feature>
<dbReference type="Proteomes" id="UP000799757">
    <property type="component" value="Unassembled WGS sequence"/>
</dbReference>
<keyword evidence="3" id="KW-0489">Methyltransferase</keyword>
<protein>
    <submittedName>
        <fullName evidence="3">S-adenosyl-L-methionine-dependent methyltransferase</fullName>
    </submittedName>
</protein>
<accession>A0A6A6WPX8</accession>
<dbReference type="Pfam" id="PF08242">
    <property type="entry name" value="Methyltransf_12"/>
    <property type="match status" value="1"/>
</dbReference>
<evidence type="ECO:0000313" key="3">
    <source>
        <dbReference type="EMBL" id="KAF2786162.1"/>
    </source>
</evidence>
<dbReference type="EMBL" id="MU002533">
    <property type="protein sequence ID" value="KAF2786162.1"/>
    <property type="molecule type" value="Genomic_DNA"/>
</dbReference>
<keyword evidence="4" id="KW-1185">Reference proteome</keyword>
<dbReference type="PANTHER" id="PTHR43464">
    <property type="entry name" value="METHYLTRANSFERASE"/>
    <property type="match status" value="1"/>
</dbReference>
<dbReference type="GO" id="GO:0010420">
    <property type="term" value="F:polyprenyldihydroxybenzoate methyltransferase activity"/>
    <property type="evidence" value="ECO:0007669"/>
    <property type="project" value="TreeGrafter"/>
</dbReference>
<gene>
    <name evidence="3" type="ORF">K505DRAFT_260488</name>
</gene>
<proteinExistence type="predicted"/>
<dbReference type="SUPFAM" id="SSF53335">
    <property type="entry name" value="S-adenosyl-L-methionine-dependent methyltransferases"/>
    <property type="match status" value="1"/>
</dbReference>
<feature type="compositionally biased region" description="Polar residues" evidence="1">
    <location>
        <begin position="54"/>
        <end position="79"/>
    </location>
</feature>
<dbReference type="PANTHER" id="PTHR43464:SF52">
    <property type="entry name" value="PUTATIVE-RELATED"/>
    <property type="match status" value="1"/>
</dbReference>
<dbReference type="OrthoDB" id="66144at2759"/>
<keyword evidence="3" id="KW-0808">Transferase</keyword>
<evidence type="ECO:0000313" key="4">
    <source>
        <dbReference type="Proteomes" id="UP000799757"/>
    </source>
</evidence>
<evidence type="ECO:0000259" key="2">
    <source>
        <dbReference type="Pfam" id="PF08242"/>
    </source>
</evidence>
<dbReference type="Gene3D" id="3.40.50.150">
    <property type="entry name" value="Vaccinia Virus protein VP39"/>
    <property type="match status" value="1"/>
</dbReference>
<reference evidence="3" key="1">
    <citation type="journal article" date="2020" name="Stud. Mycol.">
        <title>101 Dothideomycetes genomes: a test case for predicting lifestyles and emergence of pathogens.</title>
        <authorList>
            <person name="Haridas S."/>
            <person name="Albert R."/>
            <person name="Binder M."/>
            <person name="Bloem J."/>
            <person name="Labutti K."/>
            <person name="Salamov A."/>
            <person name="Andreopoulos B."/>
            <person name="Baker S."/>
            <person name="Barry K."/>
            <person name="Bills G."/>
            <person name="Bluhm B."/>
            <person name="Cannon C."/>
            <person name="Castanera R."/>
            <person name="Culley D."/>
            <person name="Daum C."/>
            <person name="Ezra D."/>
            <person name="Gonzalez J."/>
            <person name="Henrissat B."/>
            <person name="Kuo A."/>
            <person name="Liang C."/>
            <person name="Lipzen A."/>
            <person name="Lutzoni F."/>
            <person name="Magnuson J."/>
            <person name="Mondo S."/>
            <person name="Nolan M."/>
            <person name="Ohm R."/>
            <person name="Pangilinan J."/>
            <person name="Park H.-J."/>
            <person name="Ramirez L."/>
            <person name="Alfaro M."/>
            <person name="Sun H."/>
            <person name="Tritt A."/>
            <person name="Yoshinaga Y."/>
            <person name="Zwiers L.-H."/>
            <person name="Turgeon B."/>
            <person name="Goodwin S."/>
            <person name="Spatafora J."/>
            <person name="Crous P."/>
            <person name="Grigoriev I."/>
        </authorList>
    </citation>
    <scope>NUCLEOTIDE SEQUENCE</scope>
    <source>
        <strain evidence="3">CBS 109.77</strain>
    </source>
</reference>
<dbReference type="InterPro" id="IPR029063">
    <property type="entry name" value="SAM-dependent_MTases_sf"/>
</dbReference>
<feature type="region of interest" description="Disordered" evidence="1">
    <location>
        <begin position="23"/>
        <end position="79"/>
    </location>
</feature>
<dbReference type="InterPro" id="IPR013217">
    <property type="entry name" value="Methyltransf_12"/>
</dbReference>
<organism evidence="3 4">
    <name type="scientific">Melanomma pulvis-pyrius CBS 109.77</name>
    <dbReference type="NCBI Taxonomy" id="1314802"/>
    <lineage>
        <taxon>Eukaryota</taxon>
        <taxon>Fungi</taxon>
        <taxon>Dikarya</taxon>
        <taxon>Ascomycota</taxon>
        <taxon>Pezizomycotina</taxon>
        <taxon>Dothideomycetes</taxon>
        <taxon>Pleosporomycetidae</taxon>
        <taxon>Pleosporales</taxon>
        <taxon>Melanommataceae</taxon>
        <taxon>Melanomma</taxon>
    </lineage>
</organism>
<evidence type="ECO:0000256" key="1">
    <source>
        <dbReference type="SAM" id="MobiDB-lite"/>
    </source>
</evidence>
<dbReference type="CDD" id="cd02440">
    <property type="entry name" value="AdoMet_MTases"/>
    <property type="match status" value="1"/>
</dbReference>
<sequence>MTQPTSIDMTFDTSLVDLNASFSTTESDPSDAGLSTAYASSMKTPTLPPASLSPGPSQETPKQTQVASQLPRTSTPAQHIPTQEAYDQWASIYDSDGNMLQAIDDDELSTLLPAFILQVLSNTPTESPSISLVDLGCGTGRNTMKLISYAWPATYSIHITALDFSSGMLDVAAKKIDALPLNDAKHANPTTRLEQCDCFPTVSSPTSPPLPSVPDLHPVQAVISTLVLEHIPLPDYFSTLSSLLVKGGYALVTNMHSEMGRISQAGFVNEAGVKVRGESFAHGVDETGEAARRAGFEVLEVRERRVERGDLEKGIVGERGGKWVGVLVWYGILLRKVV</sequence>
<dbReference type="GO" id="GO:0032259">
    <property type="term" value="P:methylation"/>
    <property type="evidence" value="ECO:0007669"/>
    <property type="project" value="UniProtKB-KW"/>
</dbReference>